<dbReference type="InterPro" id="IPR036390">
    <property type="entry name" value="WH_DNA-bd_sf"/>
</dbReference>
<dbReference type="InterPro" id="IPR011991">
    <property type="entry name" value="ArsR-like_HTH"/>
</dbReference>
<dbReference type="PROSITE" id="PS50956">
    <property type="entry name" value="HTH_ASNC_2"/>
    <property type="match status" value="1"/>
</dbReference>
<dbReference type="PANTHER" id="PTHR30154:SF34">
    <property type="entry name" value="TRANSCRIPTIONAL REGULATOR AZLB"/>
    <property type="match status" value="1"/>
</dbReference>
<evidence type="ECO:0000256" key="2">
    <source>
        <dbReference type="ARBA" id="ARBA00023125"/>
    </source>
</evidence>
<keyword evidence="3" id="KW-0804">Transcription</keyword>
<evidence type="ECO:0000256" key="1">
    <source>
        <dbReference type="ARBA" id="ARBA00023015"/>
    </source>
</evidence>
<dbReference type="Pfam" id="PF13412">
    <property type="entry name" value="HTH_24"/>
    <property type="match status" value="1"/>
</dbReference>
<dbReference type="PROSITE" id="PS00519">
    <property type="entry name" value="HTH_ASNC_1"/>
    <property type="match status" value="1"/>
</dbReference>
<proteinExistence type="predicted"/>
<gene>
    <name evidence="5" type="ORF">ACFQGB_17570</name>
</gene>
<dbReference type="InterPro" id="IPR000485">
    <property type="entry name" value="AsnC-type_HTH_dom"/>
</dbReference>
<keyword evidence="2" id="KW-0238">DNA-binding</keyword>
<accession>A0ABD5VLN7</accession>
<comment type="caution">
    <text evidence="5">The sequence shown here is derived from an EMBL/GenBank/DDBJ whole genome shotgun (WGS) entry which is preliminary data.</text>
</comment>
<sequence>MTLNGLDDLDRHILFVLQQDARESSSNQIAERMGVSPSTVRKRIDRLEREGVINSYRADVDYANAGFDLQLQIICTAPIPERDELTDGALEVSGVVGVREIATGEGNVVVRVVAEDNDDLNRIARELSDLGLAVSDEQLIRREEGTPYDGFEQDGGV</sequence>
<dbReference type="InterPro" id="IPR019885">
    <property type="entry name" value="Tscrpt_reg_HTH_AsnC-type_CS"/>
</dbReference>
<evidence type="ECO:0000313" key="5">
    <source>
        <dbReference type="EMBL" id="MFC6954678.1"/>
    </source>
</evidence>
<dbReference type="InterPro" id="IPR036388">
    <property type="entry name" value="WH-like_DNA-bd_sf"/>
</dbReference>
<protein>
    <submittedName>
        <fullName evidence="5">Lrp/AsnC family transcriptional regulator</fullName>
    </submittedName>
</protein>
<dbReference type="SUPFAM" id="SSF46785">
    <property type="entry name" value="Winged helix' DNA-binding domain"/>
    <property type="match status" value="1"/>
</dbReference>
<dbReference type="Proteomes" id="UP001596395">
    <property type="component" value="Unassembled WGS sequence"/>
</dbReference>
<dbReference type="PRINTS" id="PR00033">
    <property type="entry name" value="HTHASNC"/>
</dbReference>
<organism evidence="5 6">
    <name type="scientific">Halorubellus litoreus</name>
    <dbReference type="NCBI Taxonomy" id="755308"/>
    <lineage>
        <taxon>Archaea</taxon>
        <taxon>Methanobacteriati</taxon>
        <taxon>Methanobacteriota</taxon>
        <taxon>Stenosarchaea group</taxon>
        <taxon>Halobacteria</taxon>
        <taxon>Halobacteriales</taxon>
        <taxon>Halorubellaceae</taxon>
        <taxon>Halorubellus</taxon>
    </lineage>
</organism>
<evidence type="ECO:0000313" key="6">
    <source>
        <dbReference type="Proteomes" id="UP001596395"/>
    </source>
</evidence>
<dbReference type="InterPro" id="IPR019888">
    <property type="entry name" value="Tscrpt_reg_AsnC-like"/>
</dbReference>
<dbReference type="SMART" id="SM00344">
    <property type="entry name" value="HTH_ASNC"/>
    <property type="match status" value="1"/>
</dbReference>
<evidence type="ECO:0000256" key="3">
    <source>
        <dbReference type="ARBA" id="ARBA00023163"/>
    </source>
</evidence>
<dbReference type="RefSeq" id="WP_336351615.1">
    <property type="nucleotide sequence ID" value="NZ_JAZAQL010000003.1"/>
</dbReference>
<reference evidence="5 6" key="1">
    <citation type="journal article" date="2019" name="Int. J. Syst. Evol. Microbiol.">
        <title>The Global Catalogue of Microorganisms (GCM) 10K type strain sequencing project: providing services to taxonomists for standard genome sequencing and annotation.</title>
        <authorList>
            <consortium name="The Broad Institute Genomics Platform"/>
            <consortium name="The Broad Institute Genome Sequencing Center for Infectious Disease"/>
            <person name="Wu L."/>
            <person name="Ma J."/>
        </authorList>
    </citation>
    <scope>NUCLEOTIDE SEQUENCE [LARGE SCALE GENOMIC DNA]</scope>
    <source>
        <strain evidence="5 6">GX26</strain>
    </source>
</reference>
<evidence type="ECO:0000259" key="4">
    <source>
        <dbReference type="PROSITE" id="PS50956"/>
    </source>
</evidence>
<dbReference type="PANTHER" id="PTHR30154">
    <property type="entry name" value="LEUCINE-RESPONSIVE REGULATORY PROTEIN"/>
    <property type="match status" value="1"/>
</dbReference>
<feature type="domain" description="HTH asnC-type" evidence="4">
    <location>
        <begin position="6"/>
        <end position="68"/>
    </location>
</feature>
<dbReference type="CDD" id="cd00090">
    <property type="entry name" value="HTH_ARSR"/>
    <property type="match status" value="1"/>
</dbReference>
<dbReference type="EMBL" id="JBHSXN010000003">
    <property type="protein sequence ID" value="MFC6954678.1"/>
    <property type="molecule type" value="Genomic_DNA"/>
</dbReference>
<dbReference type="Gene3D" id="1.10.10.10">
    <property type="entry name" value="Winged helix-like DNA-binding domain superfamily/Winged helix DNA-binding domain"/>
    <property type="match status" value="1"/>
</dbReference>
<dbReference type="GO" id="GO:0003677">
    <property type="term" value="F:DNA binding"/>
    <property type="evidence" value="ECO:0007669"/>
    <property type="project" value="UniProtKB-KW"/>
</dbReference>
<keyword evidence="6" id="KW-1185">Reference proteome</keyword>
<dbReference type="AlphaFoldDB" id="A0ABD5VLN7"/>
<keyword evidence="1" id="KW-0805">Transcription regulation</keyword>
<name>A0ABD5VLN7_9EURY</name>